<dbReference type="OrthoDB" id="10020961at2759"/>
<keyword evidence="4 17" id="KW-0812">Transmembrane</keyword>
<dbReference type="FunFam" id="3.40.50.300:FF:000170">
    <property type="entry name" value="Mitochondrial Rho GTPase"/>
    <property type="match status" value="1"/>
</dbReference>
<evidence type="ECO:0000256" key="17">
    <source>
        <dbReference type="SAM" id="Phobius"/>
    </source>
</evidence>
<keyword evidence="10 16" id="KW-0106">Calcium</keyword>
<dbReference type="GO" id="GO:0005741">
    <property type="term" value="C:mitochondrial outer membrane"/>
    <property type="evidence" value="ECO:0007669"/>
    <property type="project" value="UniProtKB-SubCell"/>
</dbReference>
<dbReference type="SMART" id="SM00173">
    <property type="entry name" value="RAS"/>
    <property type="match status" value="1"/>
</dbReference>
<dbReference type="GO" id="GO:0005525">
    <property type="term" value="F:GTP binding"/>
    <property type="evidence" value="ECO:0007669"/>
    <property type="project" value="UniProtKB-KW"/>
</dbReference>
<comment type="subunit">
    <text evidence="3">Homodimer.</text>
</comment>
<dbReference type="GO" id="GO:0005509">
    <property type="term" value="F:calcium ion binding"/>
    <property type="evidence" value="ECO:0007669"/>
    <property type="project" value="InterPro"/>
</dbReference>
<evidence type="ECO:0000256" key="6">
    <source>
        <dbReference type="ARBA" id="ARBA00022737"/>
    </source>
</evidence>
<comment type="caution">
    <text evidence="20">The sequence shown here is derived from an EMBL/GenBank/DDBJ whole genome shotgun (WGS) entry which is preliminary data.</text>
</comment>
<dbReference type="InterPro" id="IPR013567">
    <property type="entry name" value="EF_hand_assoc_2"/>
</dbReference>
<dbReference type="InterPro" id="IPR021181">
    <property type="entry name" value="Miro"/>
</dbReference>
<keyword evidence="9 16" id="KW-0378">Hydrolase</keyword>
<dbReference type="GO" id="GO:0003924">
    <property type="term" value="F:GTPase activity"/>
    <property type="evidence" value="ECO:0007669"/>
    <property type="project" value="InterPro"/>
</dbReference>
<evidence type="ECO:0000313" key="20">
    <source>
        <dbReference type="EMBL" id="KAJ8037549.1"/>
    </source>
</evidence>
<organism evidence="20 21">
    <name type="scientific">Holothuria leucospilota</name>
    <name type="common">Black long sea cucumber</name>
    <name type="synonym">Mertensiothuria leucospilota</name>
    <dbReference type="NCBI Taxonomy" id="206669"/>
    <lineage>
        <taxon>Eukaryota</taxon>
        <taxon>Metazoa</taxon>
        <taxon>Echinodermata</taxon>
        <taxon>Eleutherozoa</taxon>
        <taxon>Echinozoa</taxon>
        <taxon>Holothuroidea</taxon>
        <taxon>Aspidochirotacea</taxon>
        <taxon>Aspidochirotida</taxon>
        <taxon>Holothuriidae</taxon>
        <taxon>Holothuria</taxon>
    </lineage>
</organism>
<keyword evidence="7 16" id="KW-0547">Nucleotide-binding</keyword>
<dbReference type="EMBL" id="JAIZAY010000008">
    <property type="protein sequence ID" value="KAJ8037549.1"/>
    <property type="molecule type" value="Genomic_DNA"/>
</dbReference>
<evidence type="ECO:0000256" key="14">
    <source>
        <dbReference type="ARBA" id="ARBA00023136"/>
    </source>
</evidence>
<dbReference type="PANTHER" id="PTHR46819">
    <property type="entry name" value="EF-HAND CALCIUM-BINDING DOMAIN-CONTAINING PROTEIN 7"/>
    <property type="match status" value="1"/>
</dbReference>
<feature type="domain" description="Miro" evidence="19">
    <location>
        <begin position="4"/>
        <end position="171"/>
    </location>
</feature>
<evidence type="ECO:0000256" key="16">
    <source>
        <dbReference type="PIRNR" id="PIRNR037488"/>
    </source>
</evidence>
<dbReference type="NCBIfam" id="TIGR00231">
    <property type="entry name" value="small_GTP"/>
    <property type="match status" value="1"/>
</dbReference>
<dbReference type="Pfam" id="PF08355">
    <property type="entry name" value="EF_assoc_1"/>
    <property type="match status" value="1"/>
</dbReference>
<dbReference type="Gene3D" id="1.10.238.10">
    <property type="entry name" value="EF-hand"/>
    <property type="match status" value="2"/>
</dbReference>
<dbReference type="EC" id="3.6.5.-" evidence="16"/>
<dbReference type="InterPro" id="IPR018247">
    <property type="entry name" value="EF_Hand_1_Ca_BS"/>
</dbReference>
<keyword evidence="8 16" id="KW-1000">Mitochondrion outer membrane</keyword>
<dbReference type="FunFam" id="1.10.238.10:FF:000011">
    <property type="entry name" value="Mitochondrial Rho GTPase"/>
    <property type="match status" value="1"/>
</dbReference>
<feature type="domain" description="EF-hand" evidence="18">
    <location>
        <begin position="307"/>
        <end position="342"/>
    </location>
</feature>
<evidence type="ECO:0000259" key="19">
    <source>
        <dbReference type="PROSITE" id="PS51423"/>
    </source>
</evidence>
<evidence type="ECO:0000256" key="2">
    <source>
        <dbReference type="ARBA" id="ARBA00007981"/>
    </source>
</evidence>
<feature type="transmembrane region" description="Helical" evidence="17">
    <location>
        <begin position="622"/>
        <end position="641"/>
    </location>
</feature>
<comment type="function">
    <text evidence="16">Mitochondrial GTPase involved in mitochondrial trafficking. Probably involved in control of anterograde transport of mitochondria and their subcellular distribution.</text>
</comment>
<dbReference type="PRINTS" id="PR00449">
    <property type="entry name" value="RASTRNSFRMNG"/>
</dbReference>
<evidence type="ECO:0000256" key="11">
    <source>
        <dbReference type="ARBA" id="ARBA00022989"/>
    </source>
</evidence>
<evidence type="ECO:0000256" key="1">
    <source>
        <dbReference type="ARBA" id="ARBA00004200"/>
    </source>
</evidence>
<proteinExistence type="inferred from homology"/>
<keyword evidence="13 16" id="KW-0342">GTP-binding</keyword>
<dbReference type="CDD" id="cd01893">
    <property type="entry name" value="Miro1"/>
    <property type="match status" value="1"/>
</dbReference>
<keyword evidence="14 16" id="KW-0472">Membrane</keyword>
<evidence type="ECO:0000259" key="18">
    <source>
        <dbReference type="PROSITE" id="PS50222"/>
    </source>
</evidence>
<comment type="subcellular location">
    <subcellularLocation>
        <location evidence="1 16">Mitochondrion outer membrane</location>
        <topology evidence="1 16">Single-pass type IV membrane protein</topology>
    </subcellularLocation>
</comment>
<name>A0A9Q1C3R2_HOLLE</name>
<dbReference type="PROSITE" id="PS00018">
    <property type="entry name" value="EF_HAND_1"/>
    <property type="match status" value="2"/>
</dbReference>
<dbReference type="SUPFAM" id="SSF52540">
    <property type="entry name" value="P-loop containing nucleoside triphosphate hydrolases"/>
    <property type="match status" value="2"/>
</dbReference>
<reference evidence="20" key="1">
    <citation type="submission" date="2021-10" db="EMBL/GenBank/DDBJ databases">
        <title>Tropical sea cucumber genome reveals ecological adaptation and Cuvierian tubules defense mechanism.</title>
        <authorList>
            <person name="Chen T."/>
        </authorList>
    </citation>
    <scope>NUCLEOTIDE SEQUENCE</scope>
    <source>
        <strain evidence="20">Nanhai2018</strain>
        <tissue evidence="20">Muscle</tissue>
    </source>
</reference>
<dbReference type="InterPro" id="IPR052266">
    <property type="entry name" value="Miro-EF-hand_domain"/>
</dbReference>
<dbReference type="InterPro" id="IPR011992">
    <property type="entry name" value="EF-hand-dom_pair"/>
</dbReference>
<dbReference type="PIRSF" id="PIRSF037488">
    <property type="entry name" value="Mt_Rho_GTPase"/>
    <property type="match status" value="1"/>
</dbReference>
<dbReference type="PANTHER" id="PTHR46819:SF1">
    <property type="entry name" value="EF-HAND CALCIUM-BINDING DOMAIN-CONTAINING PROTEIN 7"/>
    <property type="match status" value="1"/>
</dbReference>
<dbReference type="InterPro" id="IPR020860">
    <property type="entry name" value="MIRO_dom"/>
</dbReference>
<evidence type="ECO:0000256" key="3">
    <source>
        <dbReference type="ARBA" id="ARBA00011738"/>
    </source>
</evidence>
<dbReference type="GO" id="GO:0007005">
    <property type="term" value="P:mitochondrion organization"/>
    <property type="evidence" value="ECO:0007669"/>
    <property type="project" value="InterPro"/>
</dbReference>
<evidence type="ECO:0000256" key="15">
    <source>
        <dbReference type="ARBA" id="ARBA00093331"/>
    </source>
</evidence>
<evidence type="ECO:0000256" key="7">
    <source>
        <dbReference type="ARBA" id="ARBA00022741"/>
    </source>
</evidence>
<gene>
    <name evidence="20" type="ORF">HOLleu_18388</name>
</gene>
<dbReference type="SMART" id="SM00175">
    <property type="entry name" value="RAB"/>
    <property type="match status" value="1"/>
</dbReference>
<comment type="function">
    <text evidence="15">Atypical mitochondrial nucleoside-triphosphatase (NTPase) involved in mitochondrial trafficking. Probably involved in control of anterograde transport of mitochondria and their subcellular distribution. Can hydrolyze GTP, ATP and UTP.</text>
</comment>
<dbReference type="InterPro" id="IPR027417">
    <property type="entry name" value="P-loop_NTPase"/>
</dbReference>
<dbReference type="Pfam" id="PF08356">
    <property type="entry name" value="EF_assoc_2"/>
    <property type="match status" value="1"/>
</dbReference>
<dbReference type="Gene3D" id="3.40.50.300">
    <property type="entry name" value="P-loop containing nucleotide triphosphate hydrolases"/>
    <property type="match status" value="2"/>
</dbReference>
<dbReference type="Proteomes" id="UP001152320">
    <property type="component" value="Chromosome 8"/>
</dbReference>
<dbReference type="InterPro" id="IPR001806">
    <property type="entry name" value="Small_GTPase"/>
</dbReference>
<dbReference type="SUPFAM" id="SSF47473">
    <property type="entry name" value="EF-hand"/>
    <property type="match status" value="1"/>
</dbReference>
<dbReference type="PROSITE" id="PS51419">
    <property type="entry name" value="RAB"/>
    <property type="match status" value="1"/>
</dbReference>
<dbReference type="InterPro" id="IPR013566">
    <property type="entry name" value="EF_hand_assoc_1"/>
</dbReference>
<dbReference type="PROSITE" id="PS50222">
    <property type="entry name" value="EF_HAND_2"/>
    <property type="match status" value="1"/>
</dbReference>
<evidence type="ECO:0000256" key="9">
    <source>
        <dbReference type="ARBA" id="ARBA00022801"/>
    </source>
</evidence>
<evidence type="ECO:0000256" key="4">
    <source>
        <dbReference type="ARBA" id="ARBA00022692"/>
    </source>
</evidence>
<dbReference type="FunFam" id="1.10.238.10:FF:000021">
    <property type="entry name" value="Mitochondrial Rho GTPase"/>
    <property type="match status" value="1"/>
</dbReference>
<evidence type="ECO:0000256" key="13">
    <source>
        <dbReference type="ARBA" id="ARBA00023134"/>
    </source>
</evidence>
<keyword evidence="6" id="KW-0677">Repeat</keyword>
<evidence type="ECO:0000256" key="8">
    <source>
        <dbReference type="ARBA" id="ARBA00022787"/>
    </source>
</evidence>
<feature type="domain" description="Miro" evidence="19">
    <location>
        <begin position="420"/>
        <end position="582"/>
    </location>
</feature>
<keyword evidence="5" id="KW-0479">Metal-binding</keyword>
<keyword evidence="11 17" id="KW-1133">Transmembrane helix</keyword>
<evidence type="ECO:0000256" key="5">
    <source>
        <dbReference type="ARBA" id="ARBA00022723"/>
    </source>
</evidence>
<dbReference type="PROSITE" id="PS51423">
    <property type="entry name" value="MIRO"/>
    <property type="match status" value="2"/>
</dbReference>
<dbReference type="SMART" id="SM00174">
    <property type="entry name" value="RHO"/>
    <property type="match status" value="1"/>
</dbReference>
<protein>
    <recommendedName>
        <fullName evidence="16">Mitochondrial Rho GTPase</fullName>
        <ecNumber evidence="16">3.6.5.-</ecNumber>
    </recommendedName>
</protein>
<dbReference type="Pfam" id="PF00071">
    <property type="entry name" value="Ras"/>
    <property type="match status" value="1"/>
</dbReference>
<dbReference type="InterPro" id="IPR002048">
    <property type="entry name" value="EF_hand_dom"/>
</dbReference>
<keyword evidence="21" id="KW-1185">Reference proteome</keyword>
<dbReference type="InterPro" id="IPR005225">
    <property type="entry name" value="Small_GTP-bd"/>
</dbReference>
<dbReference type="FunFam" id="3.40.50.300:FF:000553">
    <property type="entry name" value="Mitochondrial Rho GTPase"/>
    <property type="match status" value="1"/>
</dbReference>
<evidence type="ECO:0000256" key="10">
    <source>
        <dbReference type="ARBA" id="ARBA00022837"/>
    </source>
</evidence>
<comment type="similarity">
    <text evidence="2 16">Belongs to the mitochondrial Rho GTPase family.</text>
</comment>
<accession>A0A9Q1C3R2</accession>
<dbReference type="CDD" id="cd01892">
    <property type="entry name" value="Miro2"/>
    <property type="match status" value="1"/>
</dbReference>
<keyword evidence="12 16" id="KW-0496">Mitochondrion</keyword>
<evidence type="ECO:0000256" key="12">
    <source>
        <dbReference type="ARBA" id="ARBA00023128"/>
    </source>
</evidence>
<dbReference type="AlphaFoldDB" id="A0A9Q1C3R2"/>
<sequence length="653" mass="73635">MYGHRDVRILLLGDAGVGKTSLILTLVSDEFPDEDVPARAEEITIPPDVTPEKVPTHIVDFSARDQSDEILLEEIERADVICVVYAVNDKETIDNITEYWLPLIRNTLSSDHSTPIILVGNKSDQADANSLETVVPIMNDYAEIETCVECSARNLKNISEVFYYAQKAVLHPTGPLYSAEDKELKPECKRALCRIFTICDLDNDGTLNDYELNLFQRRCFNAPLQTQALDDVKAVVRKNIPEGVMNNGLTQIGFLFLHTLFIQRGRHETTWTVLRKFGYNDNLKLTADYLRPRLRVGRGCSTELSHLGYQFLTSHFEKYDQDKDGALSPAELQNLFQTCPMMPWGPDVNMTVCTNERGWITLQGYLAQWTLTTLLDVSRTLELLAYFGYRYVMADHENQLSAIIVTRDKKIDLQKRQTSRNVFQCNVIGPRGAGKTAFLQAIVDRLPDSPVINSDHLSMYAVNTVQVYGQEKYLLLHEIDVGLTDELTSEDLECDVVCLMYDISDPRTFEYCARMYKLHFEKSHTPCLLVAGKSDKHPVKQDYAVQPAAFCTQHRLPPPQTFTSEGRPSRDIYMKLATLAAYPAVKGVLVDHPAAVWVRDRLLASSPAFSHLKGMPEESKNLWLFVGVGVVVSAIGAYVAYRLISRSGSKTDL</sequence>
<evidence type="ECO:0000313" key="21">
    <source>
        <dbReference type="Proteomes" id="UP001152320"/>
    </source>
</evidence>